<dbReference type="InterPro" id="IPR005467">
    <property type="entry name" value="His_kinase_dom"/>
</dbReference>
<dbReference type="PROSITE" id="PS50112">
    <property type="entry name" value="PAS"/>
    <property type="match status" value="1"/>
</dbReference>
<dbReference type="GO" id="GO:0005524">
    <property type="term" value="F:ATP binding"/>
    <property type="evidence" value="ECO:0007669"/>
    <property type="project" value="UniProtKB-KW"/>
</dbReference>
<dbReference type="PRINTS" id="PR00344">
    <property type="entry name" value="BCTRLSENSOR"/>
</dbReference>
<evidence type="ECO:0000259" key="15">
    <source>
        <dbReference type="PROSITE" id="PS50112"/>
    </source>
</evidence>
<dbReference type="CDD" id="cd00130">
    <property type="entry name" value="PAS"/>
    <property type="match status" value="1"/>
</dbReference>
<comment type="subcellular location">
    <subcellularLocation>
        <location evidence="2">Membrane</location>
        <topology evidence="2">Multi-pass membrane protein</topology>
    </subcellularLocation>
</comment>
<evidence type="ECO:0000256" key="7">
    <source>
        <dbReference type="ARBA" id="ARBA00022741"/>
    </source>
</evidence>
<evidence type="ECO:0000256" key="10">
    <source>
        <dbReference type="ARBA" id="ARBA00022989"/>
    </source>
</evidence>
<evidence type="ECO:0000256" key="3">
    <source>
        <dbReference type="ARBA" id="ARBA00012438"/>
    </source>
</evidence>
<evidence type="ECO:0000256" key="8">
    <source>
        <dbReference type="ARBA" id="ARBA00022777"/>
    </source>
</evidence>
<dbReference type="CDD" id="cd00082">
    <property type="entry name" value="HisKA"/>
    <property type="match status" value="1"/>
</dbReference>
<dbReference type="Pfam" id="PF13426">
    <property type="entry name" value="PAS_9"/>
    <property type="match status" value="1"/>
</dbReference>
<dbReference type="Gene3D" id="1.10.287.130">
    <property type="match status" value="1"/>
</dbReference>
<evidence type="ECO:0000313" key="18">
    <source>
        <dbReference type="Proteomes" id="UP000013996"/>
    </source>
</evidence>
<evidence type="ECO:0000256" key="12">
    <source>
        <dbReference type="ARBA" id="ARBA00023136"/>
    </source>
</evidence>
<evidence type="ECO:0000259" key="14">
    <source>
        <dbReference type="PROSITE" id="PS50109"/>
    </source>
</evidence>
<dbReference type="Gene3D" id="3.30.450.20">
    <property type="entry name" value="PAS domain"/>
    <property type="match status" value="1"/>
</dbReference>
<evidence type="ECO:0000256" key="9">
    <source>
        <dbReference type="ARBA" id="ARBA00022840"/>
    </source>
</evidence>
<evidence type="ECO:0000256" key="6">
    <source>
        <dbReference type="ARBA" id="ARBA00022692"/>
    </source>
</evidence>
<dbReference type="PROSITE" id="PS50113">
    <property type="entry name" value="PAC"/>
    <property type="match status" value="1"/>
</dbReference>
<keyword evidence="9" id="KW-0067">ATP-binding</keyword>
<evidence type="ECO:0000256" key="2">
    <source>
        <dbReference type="ARBA" id="ARBA00004141"/>
    </source>
</evidence>
<dbReference type="GO" id="GO:0030295">
    <property type="term" value="F:protein kinase activator activity"/>
    <property type="evidence" value="ECO:0007669"/>
    <property type="project" value="TreeGrafter"/>
</dbReference>
<feature type="domain" description="PAS" evidence="15">
    <location>
        <begin position="50"/>
        <end position="90"/>
    </location>
</feature>
<dbReference type="AlphaFoldDB" id="A0A5E8HD95"/>
<dbReference type="InterPro" id="IPR036890">
    <property type="entry name" value="HATPase_C_sf"/>
</dbReference>
<evidence type="ECO:0000256" key="4">
    <source>
        <dbReference type="ARBA" id="ARBA00022553"/>
    </source>
</evidence>
<organism evidence="17 18">
    <name type="scientific">Leptospira yanagawae serovar Saopaulo str. Sao Paulo = ATCC 700523</name>
    <dbReference type="NCBI Taxonomy" id="1249483"/>
    <lineage>
        <taxon>Bacteria</taxon>
        <taxon>Pseudomonadati</taxon>
        <taxon>Spirochaetota</taxon>
        <taxon>Spirochaetia</taxon>
        <taxon>Leptospirales</taxon>
        <taxon>Leptospiraceae</taxon>
        <taxon>Leptospira</taxon>
    </lineage>
</organism>
<keyword evidence="11" id="KW-0902">Two-component regulatory system</keyword>
<comment type="catalytic activity">
    <reaction evidence="1">
        <text>ATP + protein L-histidine = ADP + protein N-phospho-L-histidine.</text>
        <dbReference type="EC" id="2.7.13.3"/>
    </reaction>
</comment>
<evidence type="ECO:0000259" key="16">
    <source>
        <dbReference type="PROSITE" id="PS50113"/>
    </source>
</evidence>
<dbReference type="Pfam" id="PF00512">
    <property type="entry name" value="HisKA"/>
    <property type="match status" value="1"/>
</dbReference>
<reference evidence="17 18" key="1">
    <citation type="submission" date="2013-04" db="EMBL/GenBank/DDBJ databases">
        <authorList>
            <person name="Harkins D.M."/>
            <person name="Durkin A.S."/>
            <person name="Brinkac L.M."/>
            <person name="Haft D.H."/>
            <person name="Selengut J.D."/>
            <person name="Sanka R."/>
            <person name="DePew J."/>
            <person name="Purushe J."/>
            <person name="Hartskeerl R.A."/>
            <person name="Ahmed A."/>
            <person name="van der Linden H."/>
            <person name="Goris M.G.A."/>
            <person name="Vinetz J.M."/>
            <person name="Sutton G.G."/>
            <person name="Nierman W.C."/>
            <person name="Fouts D.E."/>
        </authorList>
    </citation>
    <scope>NUCLEOTIDE SEQUENCE [LARGE SCALE GENOMIC DNA]</scope>
    <source>
        <strain evidence="17 18">Sao Paulo</strain>
    </source>
</reference>
<dbReference type="EC" id="2.7.13.3" evidence="3"/>
<dbReference type="InterPro" id="IPR001610">
    <property type="entry name" value="PAC"/>
</dbReference>
<dbReference type="GO" id="GO:0000156">
    <property type="term" value="F:phosphorelay response regulator activity"/>
    <property type="evidence" value="ECO:0007669"/>
    <property type="project" value="TreeGrafter"/>
</dbReference>
<accession>A0A5E8HD95</accession>
<dbReference type="InterPro" id="IPR000700">
    <property type="entry name" value="PAS-assoc_C"/>
</dbReference>
<dbReference type="InterPro" id="IPR003661">
    <property type="entry name" value="HisK_dim/P_dom"/>
</dbReference>
<dbReference type="SUPFAM" id="SSF55874">
    <property type="entry name" value="ATPase domain of HSP90 chaperone/DNA topoisomerase II/histidine kinase"/>
    <property type="match status" value="1"/>
</dbReference>
<dbReference type="GO" id="GO:0016020">
    <property type="term" value="C:membrane"/>
    <property type="evidence" value="ECO:0007669"/>
    <property type="project" value="UniProtKB-SubCell"/>
</dbReference>
<protein>
    <recommendedName>
        <fullName evidence="3">histidine kinase</fullName>
        <ecNumber evidence="3">2.7.13.3</ecNumber>
    </recommendedName>
</protein>
<dbReference type="EMBL" id="AOGX02000015">
    <property type="protein sequence ID" value="EOQ89194.1"/>
    <property type="molecule type" value="Genomic_DNA"/>
</dbReference>
<sequence length="409" mass="47214">MSLGQKSYEALLEEIKELEKENQILKSTILSADIQQTKVSDLLQFTQYSIDTISDSILWIDENGKYVFVNNAACKNYGYSKEEFLSMQMLQVDPLFTKEIWDAHWQEILEKKTFTLETINKRKDGTPFPIEVTVNLVEYGGKKYNCAIIRDITEQKLNEAKLKQTATRLEEVIATKDKFFSIIAHDLRGPLGTHREFAKLLSERISDFSESEREINLQVLSESSENLYSLMENLLNWARNQSGYIQFQPIRNQMFVLIQSILELLELSIQKKQIQIQNQIPDTLEIVADRFMIETIFRNLLTNAIKYSFINQTITIGYEKIKKEGEIPTFTHRFFVKDEGVGMTKDQIRSLFRLDKKVSTLGTNSEKGTGLGLIVSKDFIEKHNGNLWVESEPKIGSTFFLELGQIAIE</sequence>
<dbReference type="Proteomes" id="UP000013996">
    <property type="component" value="Unassembled WGS sequence"/>
</dbReference>
<dbReference type="SMART" id="SM00388">
    <property type="entry name" value="HisKA"/>
    <property type="match status" value="1"/>
</dbReference>
<dbReference type="SMART" id="SM00387">
    <property type="entry name" value="HATPase_c"/>
    <property type="match status" value="1"/>
</dbReference>
<dbReference type="OrthoDB" id="340007at2"/>
<keyword evidence="13" id="KW-0175">Coiled coil</keyword>
<dbReference type="RefSeq" id="WP_015676776.1">
    <property type="nucleotide sequence ID" value="NZ_AOGX02000015.1"/>
</dbReference>
<evidence type="ECO:0000313" key="17">
    <source>
        <dbReference type="EMBL" id="EOQ89194.1"/>
    </source>
</evidence>
<dbReference type="Pfam" id="PF02518">
    <property type="entry name" value="HATPase_c"/>
    <property type="match status" value="1"/>
</dbReference>
<dbReference type="InterPro" id="IPR000014">
    <property type="entry name" value="PAS"/>
</dbReference>
<feature type="domain" description="Histidine kinase" evidence="14">
    <location>
        <begin position="182"/>
        <end position="407"/>
    </location>
</feature>
<keyword evidence="7" id="KW-0547">Nucleotide-binding</keyword>
<evidence type="ECO:0000256" key="1">
    <source>
        <dbReference type="ARBA" id="ARBA00000085"/>
    </source>
</evidence>
<keyword evidence="6" id="KW-0812">Transmembrane</keyword>
<dbReference type="SUPFAM" id="SSF55785">
    <property type="entry name" value="PYP-like sensor domain (PAS domain)"/>
    <property type="match status" value="1"/>
</dbReference>
<feature type="coiled-coil region" evidence="13">
    <location>
        <begin position="1"/>
        <end position="35"/>
    </location>
</feature>
<dbReference type="GO" id="GO:0007234">
    <property type="term" value="P:osmosensory signaling via phosphorelay pathway"/>
    <property type="evidence" value="ECO:0007669"/>
    <property type="project" value="TreeGrafter"/>
</dbReference>
<comment type="caution">
    <text evidence="17">The sequence shown here is derived from an EMBL/GenBank/DDBJ whole genome shotgun (WGS) entry which is preliminary data.</text>
</comment>
<dbReference type="GO" id="GO:0000155">
    <property type="term" value="F:phosphorelay sensor kinase activity"/>
    <property type="evidence" value="ECO:0007669"/>
    <property type="project" value="InterPro"/>
</dbReference>
<dbReference type="InterPro" id="IPR004358">
    <property type="entry name" value="Sig_transdc_His_kin-like_C"/>
</dbReference>
<dbReference type="Gene3D" id="3.30.565.10">
    <property type="entry name" value="Histidine kinase-like ATPase, C-terminal domain"/>
    <property type="match status" value="1"/>
</dbReference>
<keyword evidence="10" id="KW-1133">Transmembrane helix</keyword>
<keyword evidence="5" id="KW-0808">Transferase</keyword>
<evidence type="ECO:0000256" key="13">
    <source>
        <dbReference type="SAM" id="Coils"/>
    </source>
</evidence>
<keyword evidence="12" id="KW-0472">Membrane</keyword>
<dbReference type="SUPFAM" id="SSF47384">
    <property type="entry name" value="Homodimeric domain of signal transducing histidine kinase"/>
    <property type="match status" value="1"/>
</dbReference>
<feature type="domain" description="PAC" evidence="16">
    <location>
        <begin position="112"/>
        <end position="164"/>
    </location>
</feature>
<dbReference type="InterPro" id="IPR035965">
    <property type="entry name" value="PAS-like_dom_sf"/>
</dbReference>
<name>A0A5E8HD95_9LEPT</name>
<dbReference type="InterPro" id="IPR003594">
    <property type="entry name" value="HATPase_dom"/>
</dbReference>
<dbReference type="PANTHER" id="PTHR42878:SF7">
    <property type="entry name" value="SENSOR HISTIDINE KINASE GLRK"/>
    <property type="match status" value="1"/>
</dbReference>
<keyword evidence="4" id="KW-0597">Phosphoprotein</keyword>
<dbReference type="SMART" id="SM00086">
    <property type="entry name" value="PAC"/>
    <property type="match status" value="1"/>
</dbReference>
<dbReference type="PROSITE" id="PS50109">
    <property type="entry name" value="HIS_KIN"/>
    <property type="match status" value="1"/>
</dbReference>
<evidence type="ECO:0000256" key="11">
    <source>
        <dbReference type="ARBA" id="ARBA00023012"/>
    </source>
</evidence>
<keyword evidence="8" id="KW-0418">Kinase</keyword>
<proteinExistence type="predicted"/>
<dbReference type="InterPro" id="IPR036097">
    <property type="entry name" value="HisK_dim/P_sf"/>
</dbReference>
<dbReference type="NCBIfam" id="TIGR00229">
    <property type="entry name" value="sensory_box"/>
    <property type="match status" value="1"/>
</dbReference>
<dbReference type="PANTHER" id="PTHR42878">
    <property type="entry name" value="TWO-COMPONENT HISTIDINE KINASE"/>
    <property type="match status" value="1"/>
</dbReference>
<gene>
    <name evidence="17" type="ORF">LEP1GSC202_0998</name>
</gene>
<dbReference type="STRING" id="1249483.LEP1GSC202_0998"/>
<dbReference type="InterPro" id="IPR050351">
    <property type="entry name" value="BphY/WalK/GraS-like"/>
</dbReference>
<evidence type="ECO:0000256" key="5">
    <source>
        <dbReference type="ARBA" id="ARBA00022679"/>
    </source>
</evidence>